<dbReference type="EMBL" id="KV878583">
    <property type="protein sequence ID" value="OJJ61901.1"/>
    <property type="molecule type" value="Genomic_DNA"/>
</dbReference>
<accession>A0A1L9TR59</accession>
<evidence type="ECO:0000313" key="2">
    <source>
        <dbReference type="Proteomes" id="UP000184356"/>
    </source>
</evidence>
<dbReference type="GeneID" id="63762162"/>
<name>A0A1L9TR59_9EURO</name>
<reference evidence="2" key="1">
    <citation type="journal article" date="2017" name="Genome Biol.">
        <title>Comparative genomics reveals high biological diversity and specific adaptations in the industrially and medically important fungal genus Aspergillus.</title>
        <authorList>
            <person name="de Vries R.P."/>
            <person name="Riley R."/>
            <person name="Wiebenga A."/>
            <person name="Aguilar-Osorio G."/>
            <person name="Amillis S."/>
            <person name="Uchima C.A."/>
            <person name="Anderluh G."/>
            <person name="Asadollahi M."/>
            <person name="Askin M."/>
            <person name="Barry K."/>
            <person name="Battaglia E."/>
            <person name="Bayram O."/>
            <person name="Benocci T."/>
            <person name="Braus-Stromeyer S.A."/>
            <person name="Caldana C."/>
            <person name="Canovas D."/>
            <person name="Cerqueira G.C."/>
            <person name="Chen F."/>
            <person name="Chen W."/>
            <person name="Choi C."/>
            <person name="Clum A."/>
            <person name="Dos Santos R.A."/>
            <person name="Damasio A.R."/>
            <person name="Diallinas G."/>
            <person name="Emri T."/>
            <person name="Fekete E."/>
            <person name="Flipphi M."/>
            <person name="Freyberg S."/>
            <person name="Gallo A."/>
            <person name="Gournas C."/>
            <person name="Habgood R."/>
            <person name="Hainaut M."/>
            <person name="Harispe M.L."/>
            <person name="Henrissat B."/>
            <person name="Hilden K.S."/>
            <person name="Hope R."/>
            <person name="Hossain A."/>
            <person name="Karabika E."/>
            <person name="Karaffa L."/>
            <person name="Karanyi Z."/>
            <person name="Krasevec N."/>
            <person name="Kuo A."/>
            <person name="Kusch H."/>
            <person name="LaButti K."/>
            <person name="Lagendijk E.L."/>
            <person name="Lapidus A."/>
            <person name="Levasseur A."/>
            <person name="Lindquist E."/>
            <person name="Lipzen A."/>
            <person name="Logrieco A.F."/>
            <person name="MacCabe A."/>
            <person name="Maekelae M.R."/>
            <person name="Malavazi I."/>
            <person name="Melin P."/>
            <person name="Meyer V."/>
            <person name="Mielnichuk N."/>
            <person name="Miskei M."/>
            <person name="Molnar A.P."/>
            <person name="Mule G."/>
            <person name="Ngan C.Y."/>
            <person name="Orejas M."/>
            <person name="Orosz E."/>
            <person name="Ouedraogo J.P."/>
            <person name="Overkamp K.M."/>
            <person name="Park H.-S."/>
            <person name="Perrone G."/>
            <person name="Piumi F."/>
            <person name="Punt P.J."/>
            <person name="Ram A.F."/>
            <person name="Ramon A."/>
            <person name="Rauscher S."/>
            <person name="Record E."/>
            <person name="Riano-Pachon D.M."/>
            <person name="Robert V."/>
            <person name="Roehrig J."/>
            <person name="Ruller R."/>
            <person name="Salamov A."/>
            <person name="Salih N.S."/>
            <person name="Samson R.A."/>
            <person name="Sandor E."/>
            <person name="Sanguinetti M."/>
            <person name="Schuetze T."/>
            <person name="Sepcic K."/>
            <person name="Shelest E."/>
            <person name="Sherlock G."/>
            <person name="Sophianopoulou V."/>
            <person name="Squina F.M."/>
            <person name="Sun H."/>
            <person name="Susca A."/>
            <person name="Todd R.B."/>
            <person name="Tsang A."/>
            <person name="Unkles S.E."/>
            <person name="van de Wiele N."/>
            <person name="van Rossen-Uffink D."/>
            <person name="Oliveira J.V."/>
            <person name="Vesth T.C."/>
            <person name="Visser J."/>
            <person name="Yu J.-H."/>
            <person name="Zhou M."/>
            <person name="Andersen M.R."/>
            <person name="Archer D.B."/>
            <person name="Baker S.E."/>
            <person name="Benoit I."/>
            <person name="Brakhage A.A."/>
            <person name="Braus G.H."/>
            <person name="Fischer R."/>
            <person name="Frisvad J.C."/>
            <person name="Goldman G.H."/>
            <person name="Houbraken J."/>
            <person name="Oakley B."/>
            <person name="Pocsi I."/>
            <person name="Scazzocchio C."/>
            <person name="Seiboth B."/>
            <person name="vanKuyk P.A."/>
            <person name="Wortman J."/>
            <person name="Dyer P.S."/>
            <person name="Grigoriev I.V."/>
        </authorList>
    </citation>
    <scope>NUCLEOTIDE SEQUENCE [LARGE SCALE GENOMIC DNA]</scope>
    <source>
        <strain evidence="2">CBS 593.65</strain>
    </source>
</reference>
<gene>
    <name evidence="1" type="ORF">ASPSYDRAFT_40455</name>
</gene>
<evidence type="ECO:0000313" key="1">
    <source>
        <dbReference type="EMBL" id="OJJ61901.1"/>
    </source>
</evidence>
<organism evidence="1 2">
    <name type="scientific">Aspergillus sydowii CBS 593.65</name>
    <dbReference type="NCBI Taxonomy" id="1036612"/>
    <lineage>
        <taxon>Eukaryota</taxon>
        <taxon>Fungi</taxon>
        <taxon>Dikarya</taxon>
        <taxon>Ascomycota</taxon>
        <taxon>Pezizomycotina</taxon>
        <taxon>Eurotiomycetes</taxon>
        <taxon>Eurotiomycetidae</taxon>
        <taxon>Eurotiales</taxon>
        <taxon>Aspergillaceae</taxon>
        <taxon>Aspergillus</taxon>
        <taxon>Aspergillus subgen. Nidulantes</taxon>
    </lineage>
</organism>
<dbReference type="RefSeq" id="XP_040705707.1">
    <property type="nucleotide sequence ID" value="XM_040846089.1"/>
</dbReference>
<dbReference type="VEuPathDB" id="FungiDB:ASPSYDRAFT_40455"/>
<dbReference type="Proteomes" id="UP000184356">
    <property type="component" value="Unassembled WGS sequence"/>
</dbReference>
<dbReference type="AlphaFoldDB" id="A0A1L9TR59"/>
<sequence length="62" mass="7181">MSPGEPDAWTGFTETFEVTVSLGANYVWFFGWRMCPRNLWVVEIIYNGSCTYFVCQLGPWGY</sequence>
<keyword evidence="2" id="KW-1185">Reference proteome</keyword>
<protein>
    <submittedName>
        <fullName evidence="1">Uncharacterized protein</fullName>
    </submittedName>
</protein>
<proteinExistence type="predicted"/>